<evidence type="ECO:0000313" key="3">
    <source>
        <dbReference type="EMBL" id="PPQ85939.1"/>
    </source>
</evidence>
<dbReference type="PANTHER" id="PTHR10039:SF16">
    <property type="entry name" value="GPI INOSITOL-DEACYLASE"/>
    <property type="match status" value="1"/>
</dbReference>
<feature type="domain" description="Nephrocystin 3-like N-terminal" evidence="2">
    <location>
        <begin position="397"/>
        <end position="452"/>
    </location>
</feature>
<feature type="non-terminal residue" evidence="3">
    <location>
        <position position="1"/>
    </location>
</feature>
<name>A0A409X589_PSICY</name>
<reference evidence="3 4" key="1">
    <citation type="journal article" date="2018" name="Evol. Lett.">
        <title>Horizontal gene cluster transfer increased hallucinogenic mushroom diversity.</title>
        <authorList>
            <person name="Reynolds H.T."/>
            <person name="Vijayakumar V."/>
            <person name="Gluck-Thaler E."/>
            <person name="Korotkin H.B."/>
            <person name="Matheny P.B."/>
            <person name="Slot J.C."/>
        </authorList>
    </citation>
    <scope>NUCLEOTIDE SEQUENCE [LARGE SCALE GENOMIC DNA]</scope>
    <source>
        <strain evidence="3 4">2631</strain>
    </source>
</reference>
<dbReference type="InParanoid" id="A0A409X589"/>
<sequence length="532" mass="59945">LDVNDQKAVVISTKIKHSVSGLRWEWTSGNEILFAPSSKIEIMIYRCHKLKSDKCIGMLGQTQVVDMIANDASFDLTNENGLVVPLKMKIALSPAPKSEDDIENLLKEVDNSASKLIKREGVLSTASSIGQVLQSIKAIVDNFSQVHPVLNASWVVVSGVYKILQETDVQDEVIQELANMLCEMLGTAAAVPDLPQIPSTDSVIDEISQQSLQVALLIHEYMKLSFLICMTPKDCLFAEWTAKIQLSDDLKSHILQCQTKCASLQDRLALRIGIDTHAQTKQIGQNMGVIIQTLNIIKDDALATKICKWLSALDSSRNLNEADEKHQDGTCLWFLESEQFLRWQETSELLWIKGKFLQSQKHFLKRNHIFSLTTIVVYLELWKICTNTVVIIISLQLLQKILQDILDQFSHAYIIIDALDECTDRAKTLDWISRLVENSNQSVTNIHILVTSQPEQDIKNKFNQLSLAVIDIAEATRQDIVDVLNVQMDLKFKKYSQESQHEIKTQLNKRVDGSYVLFYLSMDGFTTPGAGK</sequence>
<dbReference type="Proteomes" id="UP000283269">
    <property type="component" value="Unassembled WGS sequence"/>
</dbReference>
<evidence type="ECO:0000313" key="4">
    <source>
        <dbReference type="Proteomes" id="UP000283269"/>
    </source>
</evidence>
<comment type="caution">
    <text evidence="3">The sequence shown here is derived from an EMBL/GenBank/DDBJ whole genome shotgun (WGS) entry which is preliminary data.</text>
</comment>
<keyword evidence="1" id="KW-0677">Repeat</keyword>
<dbReference type="PANTHER" id="PTHR10039">
    <property type="entry name" value="AMELOGENIN"/>
    <property type="match status" value="1"/>
</dbReference>
<dbReference type="OrthoDB" id="7464126at2759"/>
<dbReference type="InterPro" id="IPR056884">
    <property type="entry name" value="NPHP3-like_N"/>
</dbReference>
<evidence type="ECO:0000259" key="2">
    <source>
        <dbReference type="Pfam" id="PF24883"/>
    </source>
</evidence>
<proteinExistence type="predicted"/>
<dbReference type="STRING" id="93625.A0A409X589"/>
<keyword evidence="4" id="KW-1185">Reference proteome</keyword>
<dbReference type="AlphaFoldDB" id="A0A409X589"/>
<dbReference type="Pfam" id="PF24883">
    <property type="entry name" value="NPHP3_N"/>
    <property type="match status" value="1"/>
</dbReference>
<accession>A0A409X589</accession>
<dbReference type="EMBL" id="NHYD01002593">
    <property type="protein sequence ID" value="PPQ85939.1"/>
    <property type="molecule type" value="Genomic_DNA"/>
</dbReference>
<gene>
    <name evidence="3" type="ORF">CVT25_001795</name>
</gene>
<evidence type="ECO:0000256" key="1">
    <source>
        <dbReference type="ARBA" id="ARBA00022737"/>
    </source>
</evidence>
<feature type="non-terminal residue" evidence="3">
    <location>
        <position position="532"/>
    </location>
</feature>
<protein>
    <recommendedName>
        <fullName evidence="2">Nephrocystin 3-like N-terminal domain-containing protein</fullName>
    </recommendedName>
</protein>
<organism evidence="3 4">
    <name type="scientific">Psilocybe cyanescens</name>
    <dbReference type="NCBI Taxonomy" id="93625"/>
    <lineage>
        <taxon>Eukaryota</taxon>
        <taxon>Fungi</taxon>
        <taxon>Dikarya</taxon>
        <taxon>Basidiomycota</taxon>
        <taxon>Agaricomycotina</taxon>
        <taxon>Agaricomycetes</taxon>
        <taxon>Agaricomycetidae</taxon>
        <taxon>Agaricales</taxon>
        <taxon>Agaricineae</taxon>
        <taxon>Strophariaceae</taxon>
        <taxon>Psilocybe</taxon>
    </lineage>
</organism>